<proteinExistence type="predicted"/>
<accession>A0A1M5XCZ6</accession>
<organism evidence="2 3">
    <name type="scientific">Bradyrhizobium erythrophlei</name>
    <dbReference type="NCBI Taxonomy" id="1437360"/>
    <lineage>
        <taxon>Bacteria</taxon>
        <taxon>Pseudomonadati</taxon>
        <taxon>Pseudomonadota</taxon>
        <taxon>Alphaproteobacteria</taxon>
        <taxon>Hyphomicrobiales</taxon>
        <taxon>Nitrobacteraceae</taxon>
        <taxon>Bradyrhizobium</taxon>
    </lineage>
</organism>
<dbReference type="RefSeq" id="WP_154072682.1">
    <property type="nucleotide sequence ID" value="NZ_LT670817.1"/>
</dbReference>
<dbReference type="Proteomes" id="UP000189796">
    <property type="component" value="Chromosome I"/>
</dbReference>
<dbReference type="EMBL" id="LT670817">
    <property type="protein sequence ID" value="SHH97384.1"/>
    <property type="molecule type" value="Genomic_DNA"/>
</dbReference>
<keyword evidence="1" id="KW-0732">Signal</keyword>
<reference evidence="2 3" key="1">
    <citation type="submission" date="2016-11" db="EMBL/GenBank/DDBJ databases">
        <authorList>
            <person name="Jaros S."/>
            <person name="Januszkiewicz K."/>
            <person name="Wedrychowicz H."/>
        </authorList>
    </citation>
    <scope>NUCLEOTIDE SEQUENCE [LARGE SCALE GENOMIC DNA]</scope>
    <source>
        <strain evidence="2 3">GAS138</strain>
    </source>
</reference>
<evidence type="ECO:0000313" key="3">
    <source>
        <dbReference type="Proteomes" id="UP000189796"/>
    </source>
</evidence>
<evidence type="ECO:0008006" key="4">
    <source>
        <dbReference type="Google" id="ProtNLM"/>
    </source>
</evidence>
<feature type="signal peptide" evidence="1">
    <location>
        <begin position="1"/>
        <end position="25"/>
    </location>
</feature>
<gene>
    <name evidence="2" type="ORF">SAMN05443248_7223</name>
</gene>
<protein>
    <recommendedName>
        <fullName evidence="4">MetA-pathway of phenol degradation</fullName>
    </recommendedName>
</protein>
<evidence type="ECO:0000313" key="2">
    <source>
        <dbReference type="EMBL" id="SHH97384.1"/>
    </source>
</evidence>
<feature type="chain" id="PRO_5012432094" description="MetA-pathway of phenol degradation" evidence="1">
    <location>
        <begin position="26"/>
        <end position="319"/>
    </location>
</feature>
<name>A0A1M5XCZ6_9BRAD</name>
<dbReference type="AlphaFoldDB" id="A0A1M5XCZ6"/>
<sequence>MSRYMPLSFALASFIALASTSDALAHCFVGARFFPATLATDDPCVADEISLPTVSWSKTADMPPASEWDISVDLSKRITENFGVSIGQNWTQIRQPDGTLTSGFQNLETAFQYQVVKDRSQELAVLAGLVVDWGHTGSTASGLATTYSQVTPTLYFGKGFGELPESLSWARPFALTGQVGYQIPTNSFDFTQSVFIPQQLVYGASLQYSMPYLKSEVIDLQLPDFFNHLIPLVELTLTTPVANNFGNPYTTTGTVNPGVIWVGSYFQVGLEAMIPINRESGSGVGVIGQLHLYLDDMFPTTVGQPLFGGSSAAPRKLTF</sequence>
<dbReference type="OrthoDB" id="7252930at2"/>
<evidence type="ECO:0000256" key="1">
    <source>
        <dbReference type="SAM" id="SignalP"/>
    </source>
</evidence>